<name>W1IPF1_9GAMM</name>
<accession>W1IPF1</accession>
<dbReference type="EMBL" id="CBXE010000019">
    <property type="protein sequence ID" value="CDL79476.1"/>
    <property type="molecule type" value="Genomic_DNA"/>
</dbReference>
<organism evidence="1 2">
    <name type="scientific">Xenorhabdus cabanillasii JM26</name>
    <dbReference type="NCBI Taxonomy" id="1427517"/>
    <lineage>
        <taxon>Bacteria</taxon>
        <taxon>Pseudomonadati</taxon>
        <taxon>Pseudomonadota</taxon>
        <taxon>Gammaproteobacteria</taxon>
        <taxon>Enterobacterales</taxon>
        <taxon>Morganellaceae</taxon>
        <taxon>Xenorhabdus</taxon>
    </lineage>
</organism>
<dbReference type="AlphaFoldDB" id="W1IPF1"/>
<evidence type="ECO:0000313" key="1">
    <source>
        <dbReference type="EMBL" id="CDL79476.1"/>
    </source>
</evidence>
<gene>
    <name evidence="1" type="ORF">XCR1_1150023</name>
</gene>
<comment type="caution">
    <text evidence="1">The sequence shown here is derived from an EMBL/GenBank/DDBJ whole genome shotgun (WGS) entry which is preliminary data.</text>
</comment>
<proteinExistence type="predicted"/>
<protein>
    <submittedName>
        <fullName evidence="1">Uncharacterized protein</fullName>
    </submittedName>
</protein>
<reference evidence="1 2" key="1">
    <citation type="submission" date="2013-11" db="EMBL/GenBank/DDBJ databases">
        <title>Draft genome sequence and annotation of the entomopathogenic bacterium, Xenorhabdus cabanillasi strain JM26.</title>
        <authorList>
            <person name="Gualtieri M."/>
            <person name="Ogier J.C."/>
            <person name="Pages S."/>
            <person name="Givaudan A."/>
            <person name="Gaudriault S."/>
        </authorList>
    </citation>
    <scope>NUCLEOTIDE SEQUENCE [LARGE SCALE GENOMIC DNA]</scope>
    <source>
        <strain evidence="1 2">JM26</strain>
    </source>
</reference>
<dbReference type="Proteomes" id="UP000019197">
    <property type="component" value="Unassembled WGS sequence"/>
</dbReference>
<sequence length="64" mass="7854">MNKLNYFYLLKNISPEIIIFQNGNDMPYETKQQVYIIIICLLFGENRWITIYHSNCFTFLWRDI</sequence>
<evidence type="ECO:0000313" key="2">
    <source>
        <dbReference type="Proteomes" id="UP000019197"/>
    </source>
</evidence>